<feature type="transmembrane region" description="Helical" evidence="1">
    <location>
        <begin position="16"/>
        <end position="39"/>
    </location>
</feature>
<evidence type="ECO:0000313" key="3">
    <source>
        <dbReference type="Proteomes" id="UP000829196"/>
    </source>
</evidence>
<reference evidence="2" key="1">
    <citation type="journal article" date="2022" name="Front. Genet.">
        <title>Chromosome-Scale Assembly of the Dendrobium nobile Genome Provides Insights Into the Molecular Mechanism of the Biosynthesis of the Medicinal Active Ingredient of Dendrobium.</title>
        <authorList>
            <person name="Xu Q."/>
            <person name="Niu S.-C."/>
            <person name="Li K.-L."/>
            <person name="Zheng P.-J."/>
            <person name="Zhang X.-J."/>
            <person name="Jia Y."/>
            <person name="Liu Y."/>
            <person name="Niu Y.-X."/>
            <person name="Yu L.-H."/>
            <person name="Chen D.-F."/>
            <person name="Zhang G.-Q."/>
        </authorList>
    </citation>
    <scope>NUCLEOTIDE SEQUENCE</scope>
    <source>
        <tissue evidence="2">Leaf</tissue>
    </source>
</reference>
<protein>
    <submittedName>
        <fullName evidence="2">Uncharacterized protein</fullName>
    </submittedName>
</protein>
<keyword evidence="1" id="KW-1133">Transmembrane helix</keyword>
<sequence>MATCSVGVDLNLQEFVYVYIWMLSYTIVSGSKVLLVDFFKKYNMKKISSLCFSWRIGHSIHNCAYISNPKKGLLSNSEEGLKVGIPHHHGGSSPMTNKAKVTNENLKNSNSENYGPCIHVNYGRKKFNHFRGAHSSYNHKNFGKSDKVYAVKNKVLSDEVIKEKHIEVGELKNSEDALNSDLIVNDRSVIPDGIEVLLSNGARN</sequence>
<keyword evidence="1" id="KW-0812">Transmembrane</keyword>
<gene>
    <name evidence="2" type="ORF">KFK09_000645</name>
</gene>
<evidence type="ECO:0000256" key="1">
    <source>
        <dbReference type="SAM" id="Phobius"/>
    </source>
</evidence>
<organism evidence="2 3">
    <name type="scientific">Dendrobium nobile</name>
    <name type="common">Orchid</name>
    <dbReference type="NCBI Taxonomy" id="94219"/>
    <lineage>
        <taxon>Eukaryota</taxon>
        <taxon>Viridiplantae</taxon>
        <taxon>Streptophyta</taxon>
        <taxon>Embryophyta</taxon>
        <taxon>Tracheophyta</taxon>
        <taxon>Spermatophyta</taxon>
        <taxon>Magnoliopsida</taxon>
        <taxon>Liliopsida</taxon>
        <taxon>Asparagales</taxon>
        <taxon>Orchidaceae</taxon>
        <taxon>Epidendroideae</taxon>
        <taxon>Malaxideae</taxon>
        <taxon>Dendrobiinae</taxon>
        <taxon>Dendrobium</taxon>
    </lineage>
</organism>
<dbReference type="Proteomes" id="UP000829196">
    <property type="component" value="Unassembled WGS sequence"/>
</dbReference>
<proteinExistence type="predicted"/>
<name>A0A8T3CFC8_DENNO</name>
<dbReference type="AlphaFoldDB" id="A0A8T3CFC8"/>
<evidence type="ECO:0000313" key="2">
    <source>
        <dbReference type="EMBL" id="KAI0531093.1"/>
    </source>
</evidence>
<accession>A0A8T3CFC8</accession>
<keyword evidence="3" id="KW-1185">Reference proteome</keyword>
<comment type="caution">
    <text evidence="2">The sequence shown here is derived from an EMBL/GenBank/DDBJ whole genome shotgun (WGS) entry which is preliminary data.</text>
</comment>
<keyword evidence="1" id="KW-0472">Membrane</keyword>
<dbReference type="EMBL" id="JAGYWB010000001">
    <property type="protein sequence ID" value="KAI0531093.1"/>
    <property type="molecule type" value="Genomic_DNA"/>
</dbReference>